<evidence type="ECO:0000256" key="1">
    <source>
        <dbReference type="SAM" id="MobiDB-lite"/>
    </source>
</evidence>
<reference evidence="2" key="1">
    <citation type="journal article" date="2023" name="G3 (Bethesda)">
        <title>Whole genome assembly and annotation of the endangered Caribbean coral Acropora cervicornis.</title>
        <authorList>
            <person name="Selwyn J.D."/>
            <person name="Vollmer S.V."/>
        </authorList>
    </citation>
    <scope>NUCLEOTIDE SEQUENCE</scope>
    <source>
        <strain evidence="2">K2</strain>
    </source>
</reference>
<gene>
    <name evidence="2" type="ORF">P5673_003429</name>
</gene>
<feature type="compositionally biased region" description="Polar residues" evidence="1">
    <location>
        <begin position="63"/>
        <end position="81"/>
    </location>
</feature>
<dbReference type="Proteomes" id="UP001249851">
    <property type="component" value="Unassembled WGS sequence"/>
</dbReference>
<feature type="compositionally biased region" description="Polar residues" evidence="1">
    <location>
        <begin position="90"/>
        <end position="106"/>
    </location>
</feature>
<feature type="region of interest" description="Disordered" evidence="1">
    <location>
        <begin position="63"/>
        <end position="118"/>
    </location>
</feature>
<organism evidence="2 3">
    <name type="scientific">Acropora cervicornis</name>
    <name type="common">Staghorn coral</name>
    <dbReference type="NCBI Taxonomy" id="6130"/>
    <lineage>
        <taxon>Eukaryota</taxon>
        <taxon>Metazoa</taxon>
        <taxon>Cnidaria</taxon>
        <taxon>Anthozoa</taxon>
        <taxon>Hexacorallia</taxon>
        <taxon>Scleractinia</taxon>
        <taxon>Astrocoeniina</taxon>
        <taxon>Acroporidae</taxon>
        <taxon>Acropora</taxon>
    </lineage>
</organism>
<protein>
    <submittedName>
        <fullName evidence="2">Uncharacterized protein</fullName>
    </submittedName>
</protein>
<proteinExistence type="predicted"/>
<evidence type="ECO:0000313" key="2">
    <source>
        <dbReference type="EMBL" id="KAK2572005.1"/>
    </source>
</evidence>
<evidence type="ECO:0000313" key="3">
    <source>
        <dbReference type="Proteomes" id="UP001249851"/>
    </source>
</evidence>
<keyword evidence="3" id="KW-1185">Reference proteome</keyword>
<name>A0AAD9R391_ACRCE</name>
<dbReference type="EMBL" id="JARQWQ010000005">
    <property type="protein sequence ID" value="KAK2572005.1"/>
    <property type="molecule type" value="Genomic_DNA"/>
</dbReference>
<comment type="caution">
    <text evidence="2">The sequence shown here is derived from an EMBL/GenBank/DDBJ whole genome shotgun (WGS) entry which is preliminary data.</text>
</comment>
<accession>A0AAD9R391</accession>
<reference evidence="2" key="2">
    <citation type="journal article" date="2023" name="Science">
        <title>Genomic signatures of disease resistance in endangered staghorn corals.</title>
        <authorList>
            <person name="Vollmer S.V."/>
            <person name="Selwyn J.D."/>
            <person name="Despard B.A."/>
            <person name="Roesel C.L."/>
        </authorList>
    </citation>
    <scope>NUCLEOTIDE SEQUENCE</scope>
    <source>
        <strain evidence="2">K2</strain>
    </source>
</reference>
<dbReference type="AlphaFoldDB" id="A0AAD9R391"/>
<sequence>MAVNYLPELALSKTCAKYLLARNAGEKALLQKKSFLLEKAKSKEERAFKREKELLLQRKFTKQQTRSTWSAATRSNATSQTETEEKWEVSSDTTLSELQRRTSGSLSRRKASLHSSHESILSNWNRDTDSTKVKIVGSSIRGRSISSILPPLTTLRDTRK</sequence>